<dbReference type="EMBL" id="JBHSJG010000059">
    <property type="protein sequence ID" value="MFC4990054.1"/>
    <property type="molecule type" value="Genomic_DNA"/>
</dbReference>
<sequence>MSESTERFVIEIGSGTVAHIIDMDAGALEDDDRFSLSPSAPGEKMCSRSSRHPRYRRVPLSEFVTQNEIDKEGFEGDAPGEICSYCWSNTRDALADEQERADDDVSERIGTIGYRLRWKQKGRARDEWYDIVVGPETTMAELDRLVCRFTTLDDFHLRMYGLEDEYLDSSINMLPDHQYEQAGDRSDTKASEMTVGEVAERGALWEGDRLSLVYDFGTPSHYYCIVKEVYEPDELDGVLDDIDVIASTETAAIVREKRPQ</sequence>
<proteinExistence type="predicted"/>
<protein>
    <submittedName>
        <fullName evidence="1">Uncharacterized protein</fullName>
    </submittedName>
</protein>
<keyword evidence="2" id="KW-1185">Reference proteome</keyword>
<dbReference type="Proteomes" id="UP001595925">
    <property type="component" value="Unassembled WGS sequence"/>
</dbReference>
<evidence type="ECO:0000313" key="2">
    <source>
        <dbReference type="Proteomes" id="UP001595925"/>
    </source>
</evidence>
<evidence type="ECO:0000313" key="1">
    <source>
        <dbReference type="EMBL" id="MFC4990054.1"/>
    </source>
</evidence>
<dbReference type="RefSeq" id="WP_345777871.1">
    <property type="nucleotide sequence ID" value="NZ_JAIVEF010000032.1"/>
</dbReference>
<organism evidence="1 2">
    <name type="scientific">Saliphagus infecundisoli</name>
    <dbReference type="NCBI Taxonomy" id="1849069"/>
    <lineage>
        <taxon>Archaea</taxon>
        <taxon>Methanobacteriati</taxon>
        <taxon>Methanobacteriota</taxon>
        <taxon>Stenosarchaea group</taxon>
        <taxon>Halobacteria</taxon>
        <taxon>Halobacteriales</taxon>
        <taxon>Natrialbaceae</taxon>
        <taxon>Saliphagus</taxon>
    </lineage>
</organism>
<name>A0ABD5QLZ1_9EURY</name>
<dbReference type="AlphaFoldDB" id="A0ABD5QLZ1"/>
<reference evidence="1 2" key="1">
    <citation type="journal article" date="2019" name="Int. J. Syst. Evol. Microbiol.">
        <title>The Global Catalogue of Microorganisms (GCM) 10K type strain sequencing project: providing services to taxonomists for standard genome sequencing and annotation.</title>
        <authorList>
            <consortium name="The Broad Institute Genomics Platform"/>
            <consortium name="The Broad Institute Genome Sequencing Center for Infectious Disease"/>
            <person name="Wu L."/>
            <person name="Ma J."/>
        </authorList>
    </citation>
    <scope>NUCLEOTIDE SEQUENCE [LARGE SCALE GENOMIC DNA]</scope>
    <source>
        <strain evidence="1 2">CGMCC 1.15824</strain>
    </source>
</reference>
<gene>
    <name evidence="1" type="ORF">ACFPFO_20275</name>
</gene>
<accession>A0ABD5QLZ1</accession>
<dbReference type="InterPro" id="IPR024047">
    <property type="entry name" value="MM3350-like_sf"/>
</dbReference>
<dbReference type="SUPFAM" id="SSF159941">
    <property type="entry name" value="MM3350-like"/>
    <property type="match status" value="1"/>
</dbReference>
<comment type="caution">
    <text evidence="1">The sequence shown here is derived from an EMBL/GenBank/DDBJ whole genome shotgun (WGS) entry which is preliminary data.</text>
</comment>